<proteinExistence type="predicted"/>
<accession>A0A653E335</accession>
<sequence length="63" mass="7289">MHKPPAQSREYEVAPPYKKARADQTANAHLDHNHSTIWPLCMAHLVVIVRLQSTAPDRFRRCQ</sequence>
<dbReference type="AlphaFoldDB" id="A0A653E335"/>
<gene>
    <name evidence="2" type="ORF">PMYSY11_1952</name>
</gene>
<feature type="region of interest" description="Disordered" evidence="1">
    <location>
        <begin position="1"/>
        <end position="28"/>
    </location>
</feature>
<protein>
    <submittedName>
        <fullName evidence="2">Uncharacterized protein</fullName>
    </submittedName>
</protein>
<name>A0A653E335_9PSED</name>
<evidence type="ECO:0000256" key="1">
    <source>
        <dbReference type="SAM" id="MobiDB-lite"/>
    </source>
</evidence>
<reference evidence="2" key="1">
    <citation type="submission" date="2019-02" db="EMBL/GenBank/DDBJ databases">
        <authorList>
            <consortium name="Genoscope - CEA"/>
            <person name="William W."/>
        </authorList>
    </citation>
    <scope>NUCLEOTIDE SEQUENCE [LARGE SCALE GENOMIC DNA]</scope>
    <source>
        <strain evidence="2">YSy11</strain>
    </source>
</reference>
<evidence type="ECO:0000313" key="2">
    <source>
        <dbReference type="EMBL" id="VEV96998.1"/>
    </source>
</evidence>
<organism evidence="2">
    <name type="scientific">Pseudomonas marincola</name>
    <dbReference type="NCBI Taxonomy" id="437900"/>
    <lineage>
        <taxon>Bacteria</taxon>
        <taxon>Pseudomonadati</taxon>
        <taxon>Pseudomonadota</taxon>
        <taxon>Gammaproteobacteria</taxon>
        <taxon>Pseudomonadales</taxon>
        <taxon>Pseudomonadaceae</taxon>
        <taxon>Pseudomonas</taxon>
    </lineage>
</organism>
<dbReference type="EMBL" id="LR215729">
    <property type="protein sequence ID" value="VEV96998.1"/>
    <property type="molecule type" value="Genomic_DNA"/>
</dbReference>